<feature type="region of interest" description="Disordered" evidence="1">
    <location>
        <begin position="110"/>
        <end position="129"/>
    </location>
</feature>
<dbReference type="AlphaFoldDB" id="A0A4Y2JRY8"/>
<sequence length="129" mass="14472">MQLHRLQHRLYILVRICNNCSAPATIPRGPDLLPSTHPLPPTTAAADHPIPRTVIIQHHQPTIIGNKKRHSNVVPVTQDKRQKYEHIRFCNSFSALASLSDMDIADDSVLTEKERNDEVPALSSTSNQK</sequence>
<evidence type="ECO:0000313" key="2">
    <source>
        <dbReference type="EMBL" id="GBM92209.1"/>
    </source>
</evidence>
<reference evidence="2 3" key="1">
    <citation type="journal article" date="2019" name="Sci. Rep.">
        <title>Orb-weaving spider Araneus ventricosus genome elucidates the spidroin gene catalogue.</title>
        <authorList>
            <person name="Kono N."/>
            <person name="Nakamura H."/>
            <person name="Ohtoshi R."/>
            <person name="Moran D.A.P."/>
            <person name="Shinohara A."/>
            <person name="Yoshida Y."/>
            <person name="Fujiwara M."/>
            <person name="Mori M."/>
            <person name="Tomita M."/>
            <person name="Arakawa K."/>
        </authorList>
    </citation>
    <scope>NUCLEOTIDE SEQUENCE [LARGE SCALE GENOMIC DNA]</scope>
</reference>
<evidence type="ECO:0000313" key="3">
    <source>
        <dbReference type="Proteomes" id="UP000499080"/>
    </source>
</evidence>
<dbReference type="Proteomes" id="UP000499080">
    <property type="component" value="Unassembled WGS sequence"/>
</dbReference>
<organism evidence="2 3">
    <name type="scientific">Araneus ventricosus</name>
    <name type="common">Orbweaver spider</name>
    <name type="synonym">Epeira ventricosa</name>
    <dbReference type="NCBI Taxonomy" id="182803"/>
    <lineage>
        <taxon>Eukaryota</taxon>
        <taxon>Metazoa</taxon>
        <taxon>Ecdysozoa</taxon>
        <taxon>Arthropoda</taxon>
        <taxon>Chelicerata</taxon>
        <taxon>Arachnida</taxon>
        <taxon>Araneae</taxon>
        <taxon>Araneomorphae</taxon>
        <taxon>Entelegynae</taxon>
        <taxon>Araneoidea</taxon>
        <taxon>Araneidae</taxon>
        <taxon>Araneus</taxon>
    </lineage>
</organism>
<evidence type="ECO:0000256" key="1">
    <source>
        <dbReference type="SAM" id="MobiDB-lite"/>
    </source>
</evidence>
<proteinExistence type="predicted"/>
<dbReference type="EMBL" id="BGPR01003771">
    <property type="protein sequence ID" value="GBM92209.1"/>
    <property type="molecule type" value="Genomic_DNA"/>
</dbReference>
<keyword evidence="3" id="KW-1185">Reference proteome</keyword>
<accession>A0A4Y2JRY8</accession>
<gene>
    <name evidence="2" type="ORF">AVEN_58230_1</name>
</gene>
<comment type="caution">
    <text evidence="2">The sequence shown here is derived from an EMBL/GenBank/DDBJ whole genome shotgun (WGS) entry which is preliminary data.</text>
</comment>
<protein>
    <submittedName>
        <fullName evidence="2">Uncharacterized protein</fullName>
    </submittedName>
</protein>
<name>A0A4Y2JRY8_ARAVE</name>